<keyword evidence="4" id="KW-1003">Cell membrane</keyword>
<evidence type="ECO:0000256" key="13">
    <source>
        <dbReference type="ARBA" id="ARBA00023012"/>
    </source>
</evidence>
<gene>
    <name evidence="18" type="ORF">MNBD_ALPHA11-66</name>
</gene>
<dbReference type="SMART" id="SM00387">
    <property type="entry name" value="HATPase_c"/>
    <property type="match status" value="1"/>
</dbReference>
<protein>
    <recommendedName>
        <fullName evidence="3">histidine kinase</fullName>
        <ecNumber evidence="3">2.7.13.3</ecNumber>
    </recommendedName>
</protein>
<dbReference type="SUPFAM" id="SSF55874">
    <property type="entry name" value="ATPase domain of HSP90 chaperone/DNA topoisomerase II/histidine kinase"/>
    <property type="match status" value="1"/>
</dbReference>
<dbReference type="GO" id="GO:0005886">
    <property type="term" value="C:plasma membrane"/>
    <property type="evidence" value="ECO:0007669"/>
    <property type="project" value="UniProtKB-SubCell"/>
</dbReference>
<dbReference type="Pfam" id="PF00672">
    <property type="entry name" value="HAMP"/>
    <property type="match status" value="1"/>
</dbReference>
<comment type="catalytic activity">
    <reaction evidence="1">
        <text>ATP + protein L-histidine = ADP + protein N-phospho-L-histidine.</text>
        <dbReference type="EC" id="2.7.13.3"/>
    </reaction>
</comment>
<dbReference type="InterPro" id="IPR003661">
    <property type="entry name" value="HisK_dim/P_dom"/>
</dbReference>
<dbReference type="InterPro" id="IPR036097">
    <property type="entry name" value="HisK_dim/P_sf"/>
</dbReference>
<dbReference type="AlphaFoldDB" id="A0A3B0T7F1"/>
<dbReference type="PROSITE" id="PS50885">
    <property type="entry name" value="HAMP"/>
    <property type="match status" value="1"/>
</dbReference>
<keyword evidence="11" id="KW-0067">ATP-binding</keyword>
<dbReference type="Pfam" id="PF00512">
    <property type="entry name" value="HisKA"/>
    <property type="match status" value="1"/>
</dbReference>
<dbReference type="CDD" id="cd00082">
    <property type="entry name" value="HisKA"/>
    <property type="match status" value="1"/>
</dbReference>
<dbReference type="InterPro" id="IPR003594">
    <property type="entry name" value="HATPase_dom"/>
</dbReference>
<keyword evidence="6" id="KW-0597">Phosphoprotein</keyword>
<keyword evidence="14 15" id="KW-0472">Membrane</keyword>
<feature type="domain" description="Histidine kinase" evidence="16">
    <location>
        <begin position="171"/>
        <end position="370"/>
    </location>
</feature>
<feature type="domain" description="HAMP" evidence="17">
    <location>
        <begin position="111"/>
        <end position="163"/>
    </location>
</feature>
<dbReference type="EMBL" id="UOEQ01000028">
    <property type="protein sequence ID" value="VAW13958.1"/>
    <property type="molecule type" value="Genomic_DNA"/>
</dbReference>
<dbReference type="Gene3D" id="3.30.565.10">
    <property type="entry name" value="Histidine kinase-like ATPase, C-terminal domain"/>
    <property type="match status" value="1"/>
</dbReference>
<evidence type="ECO:0000256" key="9">
    <source>
        <dbReference type="ARBA" id="ARBA00022741"/>
    </source>
</evidence>
<keyword evidence="7" id="KW-0808">Transferase</keyword>
<keyword evidence="13" id="KW-0902">Two-component regulatory system</keyword>
<keyword evidence="10" id="KW-0418">Kinase</keyword>
<evidence type="ECO:0000256" key="15">
    <source>
        <dbReference type="SAM" id="Phobius"/>
    </source>
</evidence>
<evidence type="ECO:0000256" key="10">
    <source>
        <dbReference type="ARBA" id="ARBA00022777"/>
    </source>
</evidence>
<dbReference type="PROSITE" id="PS50109">
    <property type="entry name" value="HIS_KIN"/>
    <property type="match status" value="1"/>
</dbReference>
<dbReference type="InterPro" id="IPR003660">
    <property type="entry name" value="HAMP_dom"/>
</dbReference>
<accession>A0A3B0T7F1</accession>
<proteinExistence type="predicted"/>
<keyword evidence="9" id="KW-0547">Nucleotide-binding</keyword>
<dbReference type="InterPro" id="IPR005467">
    <property type="entry name" value="His_kinase_dom"/>
</dbReference>
<evidence type="ECO:0000256" key="12">
    <source>
        <dbReference type="ARBA" id="ARBA00022989"/>
    </source>
</evidence>
<comment type="subcellular location">
    <subcellularLocation>
        <location evidence="2">Cell inner membrane</location>
        <topology evidence="2">Multi-pass membrane protein</topology>
    </subcellularLocation>
</comment>
<evidence type="ECO:0000256" key="6">
    <source>
        <dbReference type="ARBA" id="ARBA00022553"/>
    </source>
</evidence>
<dbReference type="GO" id="GO:0005524">
    <property type="term" value="F:ATP binding"/>
    <property type="evidence" value="ECO:0007669"/>
    <property type="project" value="UniProtKB-KW"/>
</dbReference>
<dbReference type="Gene3D" id="1.10.287.130">
    <property type="match status" value="1"/>
</dbReference>
<dbReference type="PANTHER" id="PTHR44936:SF5">
    <property type="entry name" value="SENSOR HISTIDINE KINASE ENVZ"/>
    <property type="match status" value="1"/>
</dbReference>
<name>A0A3B0T7F1_9ZZZZ</name>
<evidence type="ECO:0000313" key="18">
    <source>
        <dbReference type="EMBL" id="VAW13958.1"/>
    </source>
</evidence>
<keyword evidence="5" id="KW-0997">Cell inner membrane</keyword>
<dbReference type="SMART" id="SM00304">
    <property type="entry name" value="HAMP"/>
    <property type="match status" value="1"/>
</dbReference>
<dbReference type="PRINTS" id="PR00344">
    <property type="entry name" value="BCTRLSENSOR"/>
</dbReference>
<dbReference type="EC" id="2.7.13.3" evidence="3"/>
<dbReference type="SUPFAM" id="SSF47384">
    <property type="entry name" value="Homodimeric domain of signal transducing histidine kinase"/>
    <property type="match status" value="1"/>
</dbReference>
<dbReference type="SMART" id="SM00388">
    <property type="entry name" value="HisKA"/>
    <property type="match status" value="1"/>
</dbReference>
<evidence type="ECO:0000259" key="16">
    <source>
        <dbReference type="PROSITE" id="PS50109"/>
    </source>
</evidence>
<evidence type="ECO:0000259" key="17">
    <source>
        <dbReference type="PROSITE" id="PS50885"/>
    </source>
</evidence>
<feature type="non-terminal residue" evidence="18">
    <location>
        <position position="1"/>
    </location>
</feature>
<evidence type="ECO:0000256" key="11">
    <source>
        <dbReference type="ARBA" id="ARBA00022840"/>
    </source>
</evidence>
<dbReference type="Pfam" id="PF02518">
    <property type="entry name" value="HATPase_c"/>
    <property type="match status" value="1"/>
</dbReference>
<evidence type="ECO:0000256" key="4">
    <source>
        <dbReference type="ARBA" id="ARBA00022475"/>
    </source>
</evidence>
<reference evidence="18" key="1">
    <citation type="submission" date="2018-06" db="EMBL/GenBank/DDBJ databases">
        <authorList>
            <person name="Zhirakovskaya E."/>
        </authorList>
    </citation>
    <scope>NUCLEOTIDE SEQUENCE</scope>
</reference>
<dbReference type="InterPro" id="IPR050980">
    <property type="entry name" value="2C_sensor_his_kinase"/>
</dbReference>
<evidence type="ECO:0000256" key="7">
    <source>
        <dbReference type="ARBA" id="ARBA00022679"/>
    </source>
</evidence>
<dbReference type="InterPro" id="IPR036890">
    <property type="entry name" value="HATPase_C_sf"/>
</dbReference>
<sequence length="371" mass="41301">DKLRLASTNSNEELAIMRPFRDILQRCTIPLEEMGGMGNMVGMAMNMDMVRLMQGWSNNGLLRVSLELDDGEWLNFLTSTPENRQIWNPRFVLAFVVMAIIVTLLSVWAVRRSIAPLDIFVRASEQLGRDMAAPSLSVDGPPEVSRAARAFNDMQKRLQKLIGDRTQMLAAISHDLRTPVTRLYLRAEFVTDEDQRQKMLDDLAQMEGMISATLSFARLDSSDEQRKSLDLAGLVQAVCDDGAELGHQITYKGPVRVSFLGRPLALRRVFDNLVDNAVKYGKRASVLLVETEENIVITIMDEGPGIPEAEVERVFDPFYRVESSRNRETGGVGLGLAVVRSIIRGHGGEVTLSNRKKGGLCATVTLPRPDK</sequence>
<keyword evidence="12 15" id="KW-1133">Transmembrane helix</keyword>
<evidence type="ECO:0000256" key="14">
    <source>
        <dbReference type="ARBA" id="ARBA00023136"/>
    </source>
</evidence>
<organism evidence="18">
    <name type="scientific">hydrothermal vent metagenome</name>
    <dbReference type="NCBI Taxonomy" id="652676"/>
    <lineage>
        <taxon>unclassified sequences</taxon>
        <taxon>metagenomes</taxon>
        <taxon>ecological metagenomes</taxon>
    </lineage>
</organism>
<evidence type="ECO:0000256" key="5">
    <source>
        <dbReference type="ARBA" id="ARBA00022519"/>
    </source>
</evidence>
<evidence type="ECO:0000256" key="3">
    <source>
        <dbReference type="ARBA" id="ARBA00012438"/>
    </source>
</evidence>
<evidence type="ECO:0000256" key="1">
    <source>
        <dbReference type="ARBA" id="ARBA00000085"/>
    </source>
</evidence>
<dbReference type="InterPro" id="IPR004358">
    <property type="entry name" value="Sig_transdc_His_kin-like_C"/>
</dbReference>
<dbReference type="PANTHER" id="PTHR44936">
    <property type="entry name" value="SENSOR PROTEIN CREC"/>
    <property type="match status" value="1"/>
</dbReference>
<evidence type="ECO:0000256" key="8">
    <source>
        <dbReference type="ARBA" id="ARBA00022692"/>
    </source>
</evidence>
<evidence type="ECO:0000256" key="2">
    <source>
        <dbReference type="ARBA" id="ARBA00004429"/>
    </source>
</evidence>
<keyword evidence="8 15" id="KW-0812">Transmembrane</keyword>
<feature type="transmembrane region" description="Helical" evidence="15">
    <location>
        <begin position="91"/>
        <end position="110"/>
    </location>
</feature>
<dbReference type="GO" id="GO:0000155">
    <property type="term" value="F:phosphorelay sensor kinase activity"/>
    <property type="evidence" value="ECO:0007669"/>
    <property type="project" value="InterPro"/>
</dbReference>